<evidence type="ECO:0000313" key="3">
    <source>
        <dbReference type="Proteomes" id="UP000324748"/>
    </source>
</evidence>
<sequence length="140" mass="16186">MFLSEQIEELRHLILNPTTPSYKEDHHFKPLEHQHDEITGAPDHPPPSFNDHFQHERFSQQHKKEKMTMLQFLGWSVGTIVVLFGAFKVVQKIIKSRKSNNFGSDEGSYFLNTNGPGHSNSALSMTMDTFGFRQRSKKMI</sequence>
<keyword evidence="1" id="KW-1133">Transmembrane helix</keyword>
<keyword evidence="1" id="KW-0472">Membrane</keyword>
<name>A0A5B0MYQ1_PUCGR</name>
<evidence type="ECO:0000256" key="1">
    <source>
        <dbReference type="SAM" id="Phobius"/>
    </source>
</evidence>
<dbReference type="Proteomes" id="UP000324748">
    <property type="component" value="Unassembled WGS sequence"/>
</dbReference>
<reference evidence="2 3" key="1">
    <citation type="submission" date="2019-05" db="EMBL/GenBank/DDBJ databases">
        <title>Emergence of the Ug99 lineage of the wheat stem rust pathogen through somatic hybridization.</title>
        <authorList>
            <person name="Li F."/>
            <person name="Upadhyaya N.M."/>
            <person name="Sperschneider J."/>
            <person name="Matny O."/>
            <person name="Nguyen-Phuc H."/>
            <person name="Mago R."/>
            <person name="Raley C."/>
            <person name="Miller M.E."/>
            <person name="Silverstein K.A.T."/>
            <person name="Henningsen E."/>
            <person name="Hirsch C.D."/>
            <person name="Visser B."/>
            <person name="Pretorius Z.A."/>
            <person name="Steffenson B.J."/>
            <person name="Schwessinger B."/>
            <person name="Dodds P.N."/>
            <person name="Figueroa M."/>
        </authorList>
    </citation>
    <scope>NUCLEOTIDE SEQUENCE [LARGE SCALE GENOMIC DNA]</scope>
    <source>
        <strain evidence="2">21-0</strain>
    </source>
</reference>
<dbReference type="AlphaFoldDB" id="A0A5B0MYQ1"/>
<gene>
    <name evidence="2" type="ORF">PGT21_000080</name>
</gene>
<evidence type="ECO:0008006" key="4">
    <source>
        <dbReference type="Google" id="ProtNLM"/>
    </source>
</evidence>
<feature type="transmembrane region" description="Helical" evidence="1">
    <location>
        <begin position="72"/>
        <end position="90"/>
    </location>
</feature>
<keyword evidence="1" id="KW-0812">Transmembrane</keyword>
<keyword evidence="3" id="KW-1185">Reference proteome</keyword>
<dbReference type="OrthoDB" id="10265193at2759"/>
<dbReference type="EMBL" id="VSWC01000128">
    <property type="protein sequence ID" value="KAA1081732.1"/>
    <property type="molecule type" value="Genomic_DNA"/>
</dbReference>
<accession>A0A5B0MYQ1</accession>
<protein>
    <recommendedName>
        <fullName evidence="4">Transmembrane protein</fullName>
    </recommendedName>
</protein>
<comment type="caution">
    <text evidence="2">The sequence shown here is derived from an EMBL/GenBank/DDBJ whole genome shotgun (WGS) entry which is preliminary data.</text>
</comment>
<organism evidence="2 3">
    <name type="scientific">Puccinia graminis f. sp. tritici</name>
    <dbReference type="NCBI Taxonomy" id="56615"/>
    <lineage>
        <taxon>Eukaryota</taxon>
        <taxon>Fungi</taxon>
        <taxon>Dikarya</taxon>
        <taxon>Basidiomycota</taxon>
        <taxon>Pucciniomycotina</taxon>
        <taxon>Pucciniomycetes</taxon>
        <taxon>Pucciniales</taxon>
        <taxon>Pucciniaceae</taxon>
        <taxon>Puccinia</taxon>
    </lineage>
</organism>
<proteinExistence type="predicted"/>
<evidence type="ECO:0000313" key="2">
    <source>
        <dbReference type="EMBL" id="KAA1081732.1"/>
    </source>
</evidence>